<evidence type="ECO:0000313" key="3">
    <source>
        <dbReference type="Proteomes" id="UP001215280"/>
    </source>
</evidence>
<evidence type="ECO:0000259" key="1">
    <source>
        <dbReference type="Pfam" id="PF22893"/>
    </source>
</evidence>
<organism evidence="2 3">
    <name type="scientific">Mycena maculata</name>
    <dbReference type="NCBI Taxonomy" id="230809"/>
    <lineage>
        <taxon>Eukaryota</taxon>
        <taxon>Fungi</taxon>
        <taxon>Dikarya</taxon>
        <taxon>Basidiomycota</taxon>
        <taxon>Agaricomycotina</taxon>
        <taxon>Agaricomycetes</taxon>
        <taxon>Agaricomycetidae</taxon>
        <taxon>Agaricales</taxon>
        <taxon>Marasmiineae</taxon>
        <taxon>Mycenaceae</taxon>
        <taxon>Mycena</taxon>
    </lineage>
</organism>
<keyword evidence="3" id="KW-1185">Reference proteome</keyword>
<comment type="caution">
    <text evidence="2">The sequence shown here is derived from an EMBL/GenBank/DDBJ whole genome shotgun (WGS) entry which is preliminary data.</text>
</comment>
<proteinExistence type="predicted"/>
<name>A0AAD7NSS3_9AGAR</name>
<feature type="domain" description="Ubiquitin-like" evidence="1">
    <location>
        <begin position="207"/>
        <end position="284"/>
    </location>
</feature>
<dbReference type="Proteomes" id="UP001215280">
    <property type="component" value="Unassembled WGS sequence"/>
</dbReference>
<evidence type="ECO:0000313" key="2">
    <source>
        <dbReference type="EMBL" id="KAJ7774167.1"/>
    </source>
</evidence>
<reference evidence="2" key="1">
    <citation type="submission" date="2023-03" db="EMBL/GenBank/DDBJ databases">
        <title>Massive genome expansion in bonnet fungi (Mycena s.s.) driven by repeated elements and novel gene families across ecological guilds.</title>
        <authorList>
            <consortium name="Lawrence Berkeley National Laboratory"/>
            <person name="Harder C.B."/>
            <person name="Miyauchi S."/>
            <person name="Viragh M."/>
            <person name="Kuo A."/>
            <person name="Thoen E."/>
            <person name="Andreopoulos B."/>
            <person name="Lu D."/>
            <person name="Skrede I."/>
            <person name="Drula E."/>
            <person name="Henrissat B."/>
            <person name="Morin E."/>
            <person name="Kohler A."/>
            <person name="Barry K."/>
            <person name="LaButti K."/>
            <person name="Morin E."/>
            <person name="Salamov A."/>
            <person name="Lipzen A."/>
            <person name="Mereny Z."/>
            <person name="Hegedus B."/>
            <person name="Baldrian P."/>
            <person name="Stursova M."/>
            <person name="Weitz H."/>
            <person name="Taylor A."/>
            <person name="Grigoriev I.V."/>
            <person name="Nagy L.G."/>
            <person name="Martin F."/>
            <person name="Kauserud H."/>
        </authorList>
    </citation>
    <scope>NUCLEOTIDE SEQUENCE</scope>
    <source>
        <strain evidence="2">CBHHK188m</strain>
    </source>
</reference>
<protein>
    <recommendedName>
        <fullName evidence="1">Ubiquitin-like domain-containing protein</fullName>
    </recommendedName>
</protein>
<gene>
    <name evidence="2" type="ORF">DFH07DRAFT_937242</name>
</gene>
<dbReference type="AlphaFoldDB" id="A0AAD7NSS3"/>
<dbReference type="Pfam" id="PF22893">
    <property type="entry name" value="ULD_2"/>
    <property type="match status" value="1"/>
</dbReference>
<dbReference type="InterPro" id="IPR054464">
    <property type="entry name" value="ULD_fung"/>
</dbReference>
<sequence length="371" mass="41646">MPAFQFTFGSVGDIVASIQLVINIVVFLRQHGRPSTECAETEKEVKSLGSDLNLAYFTLQRTPASSLSFFVEQRLQNEFRRCHSVMAQFYVKTTDSNSFWQKIWWAVSQEKQLGIFRAQVIERRTALGVVLNFINSGALLALQDRVEEVVGSRSQQLASRDAQLPNIWDCVEHGVGALSQQLAIYQGQIMAAIGDIPHGVSTDMFFVISPTGIPIPISFAFCTSYRALHKILKVYMCTRTEAGGRYVERGDYSIVSPEGDFIGPENFVQTLTIGMSLEISIIKHHFGGVKTGCPQCGGTDAGAPHDSFAQWITWRVNPITPSGIRGSYFHLSITSVNCNSKYRRQYSWKWFWLPGSNFVDKSRLRRYPAFV</sequence>
<accession>A0AAD7NSS3</accession>
<dbReference type="EMBL" id="JARJLG010000016">
    <property type="protein sequence ID" value="KAJ7774167.1"/>
    <property type="molecule type" value="Genomic_DNA"/>
</dbReference>